<proteinExistence type="predicted"/>
<reference evidence="2" key="1">
    <citation type="submission" date="2022-10" db="EMBL/GenBank/DDBJ databases">
        <authorList>
            <person name="Koch H."/>
        </authorList>
    </citation>
    <scope>NUCLEOTIDE SEQUENCE</scope>
    <source>
        <strain evidence="2">DNF</strain>
    </source>
</reference>
<accession>A0AA86N182</accession>
<evidence type="ECO:0000313" key="3">
    <source>
        <dbReference type="Proteomes" id="UP001179121"/>
    </source>
</evidence>
<name>A0AA86N182_9BACT</name>
<protein>
    <submittedName>
        <fullName evidence="2">Uncharacterized protein</fullName>
    </submittedName>
</protein>
<keyword evidence="3" id="KW-1185">Reference proteome</keyword>
<feature type="signal peptide" evidence="1">
    <location>
        <begin position="1"/>
        <end position="23"/>
    </location>
</feature>
<evidence type="ECO:0000256" key="1">
    <source>
        <dbReference type="SAM" id="SignalP"/>
    </source>
</evidence>
<evidence type="ECO:0000313" key="2">
    <source>
        <dbReference type="EMBL" id="CAI4032827.1"/>
    </source>
</evidence>
<dbReference type="Proteomes" id="UP001179121">
    <property type="component" value="Chromosome"/>
</dbReference>
<dbReference type="EMBL" id="OX365700">
    <property type="protein sequence ID" value="CAI4032827.1"/>
    <property type="molecule type" value="Genomic_DNA"/>
</dbReference>
<dbReference type="AlphaFoldDB" id="A0AA86N182"/>
<organism evidence="2 3">
    <name type="scientific">Nitrospira tepida</name>
    <dbReference type="NCBI Taxonomy" id="2973512"/>
    <lineage>
        <taxon>Bacteria</taxon>
        <taxon>Pseudomonadati</taxon>
        <taxon>Nitrospirota</taxon>
        <taxon>Nitrospiria</taxon>
        <taxon>Nitrospirales</taxon>
        <taxon>Nitrospiraceae</taxon>
        <taxon>Nitrospira</taxon>
    </lineage>
</organism>
<sequence length="103" mass="11305">MKVLMVSLFAAGILSFGIGVAGAADPMSEKEASPTLKERIMKDAVKGTLMKVEGEYYWIKDEDGKTTKVHVDKSTKLDKVVEGDKVKAYITDKGHTTTLQRLD</sequence>
<feature type="chain" id="PRO_5041667477" evidence="1">
    <location>
        <begin position="24"/>
        <end position="103"/>
    </location>
</feature>
<gene>
    <name evidence="2" type="ORF">DNFV4_03257</name>
</gene>
<dbReference type="KEGG" id="nti:DNFV4_03257"/>
<keyword evidence="1" id="KW-0732">Signal</keyword>